<dbReference type="AlphaFoldDB" id="A0A2U2BWD8"/>
<name>A0A2U2BWD8_9PROT</name>
<dbReference type="Proteomes" id="UP000245168">
    <property type="component" value="Unassembled WGS sequence"/>
</dbReference>
<accession>A0A2U2BWD8</accession>
<dbReference type="RefSeq" id="WP_109251610.1">
    <property type="nucleotide sequence ID" value="NZ_QEXV01000001.1"/>
</dbReference>
<gene>
    <name evidence="2" type="ORF">DDZ18_01640</name>
</gene>
<keyword evidence="1" id="KW-0472">Membrane</keyword>
<keyword evidence="1" id="KW-0812">Transmembrane</keyword>
<proteinExistence type="predicted"/>
<protein>
    <submittedName>
        <fullName evidence="2">Uncharacterized protein</fullName>
    </submittedName>
</protein>
<keyword evidence="3" id="KW-1185">Reference proteome</keyword>
<comment type="caution">
    <text evidence="2">The sequence shown here is derived from an EMBL/GenBank/DDBJ whole genome shotgun (WGS) entry which is preliminary data.</text>
</comment>
<keyword evidence="1" id="KW-1133">Transmembrane helix</keyword>
<sequence length="206" mass="22013">MADEHQIEDTAIATLADRRGAMAKPQTLHLYADRIERVRDGVVDARLRLDAIRRVRLAVEMAGREAQVVCRVTGPSGEVALGSLTATGPGQWANNAANFRAFVIALHEALAPRAAEVEFLQGPSLGLRIALSALGAAMALTGAFFFAWFFLVEERAALGFVAAPFAVLGAYVAWLFRPTPPVAYAPGEMAKTLRAQAERSANPEAG</sequence>
<evidence type="ECO:0000313" key="3">
    <source>
        <dbReference type="Proteomes" id="UP000245168"/>
    </source>
</evidence>
<dbReference type="OrthoDB" id="7631486at2"/>
<organism evidence="2 3">
    <name type="scientific">Marinicauda salina</name>
    <dbReference type="NCBI Taxonomy" id="2135793"/>
    <lineage>
        <taxon>Bacteria</taxon>
        <taxon>Pseudomonadati</taxon>
        <taxon>Pseudomonadota</taxon>
        <taxon>Alphaproteobacteria</taxon>
        <taxon>Maricaulales</taxon>
        <taxon>Maricaulaceae</taxon>
        <taxon>Marinicauda</taxon>
    </lineage>
</organism>
<dbReference type="EMBL" id="QEXV01000001">
    <property type="protein sequence ID" value="PWE18335.1"/>
    <property type="molecule type" value="Genomic_DNA"/>
</dbReference>
<reference evidence="3" key="1">
    <citation type="submission" date="2018-05" db="EMBL/GenBank/DDBJ databases">
        <authorList>
            <person name="Liu B.-T."/>
        </authorList>
    </citation>
    <scope>NUCLEOTIDE SEQUENCE [LARGE SCALE GENOMIC DNA]</scope>
    <source>
        <strain evidence="3">WD6-1</strain>
    </source>
</reference>
<evidence type="ECO:0000313" key="2">
    <source>
        <dbReference type="EMBL" id="PWE18335.1"/>
    </source>
</evidence>
<evidence type="ECO:0000256" key="1">
    <source>
        <dbReference type="SAM" id="Phobius"/>
    </source>
</evidence>
<feature type="transmembrane region" description="Helical" evidence="1">
    <location>
        <begin position="157"/>
        <end position="176"/>
    </location>
</feature>
<feature type="transmembrane region" description="Helical" evidence="1">
    <location>
        <begin position="129"/>
        <end position="151"/>
    </location>
</feature>